<dbReference type="SUPFAM" id="SSF48097">
    <property type="entry name" value="Regulator of G-protein signaling, RGS"/>
    <property type="match status" value="1"/>
</dbReference>
<dbReference type="Proteomes" id="UP000023152">
    <property type="component" value="Unassembled WGS sequence"/>
</dbReference>
<dbReference type="InterPro" id="IPR036305">
    <property type="entry name" value="RGS_sf"/>
</dbReference>
<gene>
    <name evidence="4" type="ORF">RFI_23559</name>
</gene>
<evidence type="ECO:0000256" key="1">
    <source>
        <dbReference type="SAM" id="Coils"/>
    </source>
</evidence>
<feature type="compositionally biased region" description="Acidic residues" evidence="2">
    <location>
        <begin position="200"/>
        <end position="218"/>
    </location>
</feature>
<feature type="coiled-coil region" evidence="1">
    <location>
        <begin position="81"/>
        <end position="115"/>
    </location>
</feature>
<feature type="non-terminal residue" evidence="4">
    <location>
        <position position="1"/>
    </location>
</feature>
<keyword evidence="3" id="KW-0472">Membrane</keyword>
<keyword evidence="1" id="KW-0175">Coiled coil</keyword>
<evidence type="ECO:0000313" key="5">
    <source>
        <dbReference type="Proteomes" id="UP000023152"/>
    </source>
</evidence>
<keyword evidence="3" id="KW-0812">Transmembrane</keyword>
<evidence type="ECO:0000313" key="4">
    <source>
        <dbReference type="EMBL" id="ETO13807.1"/>
    </source>
</evidence>
<protein>
    <submittedName>
        <fullName evidence="4">Uncharacterized protein</fullName>
    </submittedName>
</protein>
<evidence type="ECO:0000256" key="3">
    <source>
        <dbReference type="SAM" id="Phobius"/>
    </source>
</evidence>
<evidence type="ECO:0000256" key="2">
    <source>
        <dbReference type="SAM" id="MobiDB-lite"/>
    </source>
</evidence>
<organism evidence="4 5">
    <name type="scientific">Reticulomyxa filosa</name>
    <dbReference type="NCBI Taxonomy" id="46433"/>
    <lineage>
        <taxon>Eukaryota</taxon>
        <taxon>Sar</taxon>
        <taxon>Rhizaria</taxon>
        <taxon>Retaria</taxon>
        <taxon>Foraminifera</taxon>
        <taxon>Monothalamids</taxon>
        <taxon>Reticulomyxidae</taxon>
        <taxon>Reticulomyxa</taxon>
    </lineage>
</organism>
<name>X6MK24_RETFI</name>
<sequence>KKKKKKKENLGVFYEIECYQYMIIDDLRNEEFVDIRGCCLVGFSKSLPKSWIIRRPLWIDVVYQNGRRKFNVLELTEEEYAAKLQQQKQKEHDKEESLNDENAVVEIEKKKWREKGEEAENIFPSRSIFFFFLYVSACTHLLTVRFFFNRKPSSPKRVLQMVEIGVDHLLSLGNASKMEEKRVDSDEEDGEHDFRKNKDDDDDDDDDDNNNDDDDNEDELKLEQQQLNEAQIEYEKKVIEYKTRAYYLFEKYIRLSASHEINISGPSREEYTKLLDNREAWINNRKYHTKNKLLHVFDKVKVEIGRLLRFGFQQFRGSSRYGKFVSKVYENQNRNL</sequence>
<feature type="region of interest" description="Disordered" evidence="2">
    <location>
        <begin position="177"/>
        <end position="218"/>
    </location>
</feature>
<keyword evidence="3" id="KW-1133">Transmembrane helix</keyword>
<proteinExistence type="predicted"/>
<accession>X6MK24</accession>
<dbReference type="EMBL" id="ASPP01020377">
    <property type="protein sequence ID" value="ETO13807.1"/>
    <property type="molecule type" value="Genomic_DNA"/>
</dbReference>
<feature type="transmembrane region" description="Helical" evidence="3">
    <location>
        <begin position="128"/>
        <end position="148"/>
    </location>
</feature>
<reference evidence="4 5" key="1">
    <citation type="journal article" date="2013" name="Curr. Biol.">
        <title>The Genome of the Foraminiferan Reticulomyxa filosa.</title>
        <authorList>
            <person name="Glockner G."/>
            <person name="Hulsmann N."/>
            <person name="Schleicher M."/>
            <person name="Noegel A.A."/>
            <person name="Eichinger L."/>
            <person name="Gallinger C."/>
            <person name="Pawlowski J."/>
            <person name="Sierra R."/>
            <person name="Euteneuer U."/>
            <person name="Pillet L."/>
            <person name="Moustafa A."/>
            <person name="Platzer M."/>
            <person name="Groth M."/>
            <person name="Szafranski K."/>
            <person name="Schliwa M."/>
        </authorList>
    </citation>
    <scope>NUCLEOTIDE SEQUENCE [LARGE SCALE GENOMIC DNA]</scope>
</reference>
<keyword evidence="5" id="KW-1185">Reference proteome</keyword>
<dbReference type="Gene3D" id="1.10.167.10">
    <property type="entry name" value="Regulator of G-protein Signalling 4, domain 2"/>
    <property type="match status" value="1"/>
</dbReference>
<dbReference type="AlphaFoldDB" id="X6MK24"/>
<dbReference type="InterPro" id="IPR044926">
    <property type="entry name" value="RGS_subdomain_2"/>
</dbReference>
<comment type="caution">
    <text evidence="4">The sequence shown here is derived from an EMBL/GenBank/DDBJ whole genome shotgun (WGS) entry which is preliminary data.</text>
</comment>